<evidence type="ECO:0000313" key="3">
    <source>
        <dbReference type="EMBL" id="KAK0406565.1"/>
    </source>
</evidence>
<evidence type="ECO:0000256" key="1">
    <source>
        <dbReference type="SAM" id="MobiDB-lite"/>
    </source>
</evidence>
<feature type="region of interest" description="Disordered" evidence="1">
    <location>
        <begin position="108"/>
        <end position="148"/>
    </location>
</feature>
<dbReference type="AlphaFoldDB" id="A0AA39LRC7"/>
<name>A0AA39LRC7_9BILA</name>
<comment type="caution">
    <text evidence="3">The sequence shown here is derived from an EMBL/GenBank/DDBJ whole genome shotgun (WGS) entry which is preliminary data.</text>
</comment>
<accession>A0AA39LRC7</accession>
<proteinExistence type="predicted"/>
<keyword evidence="4" id="KW-1185">Reference proteome</keyword>
<feature type="compositionally biased region" description="Basic and acidic residues" evidence="1">
    <location>
        <begin position="128"/>
        <end position="148"/>
    </location>
</feature>
<keyword evidence="2" id="KW-0812">Transmembrane</keyword>
<gene>
    <name evidence="3" type="ORF">QR680_018653</name>
</gene>
<dbReference type="EMBL" id="JAUCMV010000004">
    <property type="protein sequence ID" value="KAK0406565.1"/>
    <property type="molecule type" value="Genomic_DNA"/>
</dbReference>
<sequence length="148" mass="16216">MIKWWISGLVALDYNSIVSRLRNSRTAPAMFELVVVAIGLFAIFTLVVPLTSLFLCAASKMSAVEQTPLQPVLPRYKPGHIPNFGDGLDLFDDDTMYEMKTEIAFPDKETGISSTTSKLDSKGVSSKLENKDSKGVSRSGSDKGPQRK</sequence>
<protein>
    <submittedName>
        <fullName evidence="3">Uncharacterized protein</fullName>
    </submittedName>
</protein>
<organism evidence="3 4">
    <name type="scientific">Steinernema hermaphroditum</name>
    <dbReference type="NCBI Taxonomy" id="289476"/>
    <lineage>
        <taxon>Eukaryota</taxon>
        <taxon>Metazoa</taxon>
        <taxon>Ecdysozoa</taxon>
        <taxon>Nematoda</taxon>
        <taxon>Chromadorea</taxon>
        <taxon>Rhabditida</taxon>
        <taxon>Tylenchina</taxon>
        <taxon>Panagrolaimomorpha</taxon>
        <taxon>Strongyloidoidea</taxon>
        <taxon>Steinernematidae</taxon>
        <taxon>Steinernema</taxon>
    </lineage>
</organism>
<feature type="transmembrane region" description="Helical" evidence="2">
    <location>
        <begin position="29"/>
        <end position="55"/>
    </location>
</feature>
<dbReference type="Proteomes" id="UP001175271">
    <property type="component" value="Unassembled WGS sequence"/>
</dbReference>
<evidence type="ECO:0000313" key="4">
    <source>
        <dbReference type="Proteomes" id="UP001175271"/>
    </source>
</evidence>
<keyword evidence="2" id="KW-1133">Transmembrane helix</keyword>
<keyword evidence="2" id="KW-0472">Membrane</keyword>
<evidence type="ECO:0000256" key="2">
    <source>
        <dbReference type="SAM" id="Phobius"/>
    </source>
</evidence>
<reference evidence="3" key="1">
    <citation type="submission" date="2023-06" db="EMBL/GenBank/DDBJ databases">
        <title>Genomic analysis of the entomopathogenic nematode Steinernema hermaphroditum.</title>
        <authorList>
            <person name="Schwarz E.M."/>
            <person name="Heppert J.K."/>
            <person name="Baniya A."/>
            <person name="Schwartz H.T."/>
            <person name="Tan C.-H."/>
            <person name="Antoshechkin I."/>
            <person name="Sternberg P.W."/>
            <person name="Goodrich-Blair H."/>
            <person name="Dillman A.R."/>
        </authorList>
    </citation>
    <scope>NUCLEOTIDE SEQUENCE</scope>
    <source>
        <strain evidence="3">PS9179</strain>
        <tissue evidence="3">Whole animal</tissue>
    </source>
</reference>